<feature type="region of interest" description="Disordered" evidence="1">
    <location>
        <begin position="97"/>
        <end position="124"/>
    </location>
</feature>
<name>A0ABQ4AD01_9ACTN</name>
<sequence length="146" mass="15848">MVVDMSLQWWSIEILDGPLSSAERWRDSHEQVLLSAAVSHGAQQWAWHPFRWGLLLEIAFKDAEAWPAFRELPAVQAALDAVPDPVNGLLIYPGRGGSAGRLQPRRPRPTAGAGAAPLPREPVRTRVTLAATEPAPTRGGVLIHAA</sequence>
<comment type="caution">
    <text evidence="2">The sequence shown here is derived from an EMBL/GenBank/DDBJ whole genome shotgun (WGS) entry which is preliminary data.</text>
</comment>
<dbReference type="Proteomes" id="UP000631312">
    <property type="component" value="Unassembled WGS sequence"/>
</dbReference>
<dbReference type="EMBL" id="BOMP01000028">
    <property type="protein sequence ID" value="GIE38886.1"/>
    <property type="molecule type" value="Genomic_DNA"/>
</dbReference>
<accession>A0ABQ4AD01</accession>
<gene>
    <name evidence="2" type="ORF">Alo02nite_17840</name>
</gene>
<keyword evidence="3" id="KW-1185">Reference proteome</keyword>
<proteinExistence type="predicted"/>
<organism evidence="2 3">
    <name type="scientific">Actinoplanes lobatus</name>
    <dbReference type="NCBI Taxonomy" id="113568"/>
    <lineage>
        <taxon>Bacteria</taxon>
        <taxon>Bacillati</taxon>
        <taxon>Actinomycetota</taxon>
        <taxon>Actinomycetes</taxon>
        <taxon>Micromonosporales</taxon>
        <taxon>Micromonosporaceae</taxon>
        <taxon>Actinoplanes</taxon>
    </lineage>
</organism>
<evidence type="ECO:0000313" key="2">
    <source>
        <dbReference type="EMBL" id="GIE38886.1"/>
    </source>
</evidence>
<feature type="compositionally biased region" description="Low complexity" evidence="1">
    <location>
        <begin position="109"/>
        <end position="118"/>
    </location>
</feature>
<protein>
    <submittedName>
        <fullName evidence="2">Uncharacterized protein</fullName>
    </submittedName>
</protein>
<evidence type="ECO:0000313" key="3">
    <source>
        <dbReference type="Proteomes" id="UP000631312"/>
    </source>
</evidence>
<reference evidence="2 3" key="1">
    <citation type="submission" date="2021-01" db="EMBL/GenBank/DDBJ databases">
        <title>Whole genome shotgun sequence of Actinoplanes lobatus NBRC 12513.</title>
        <authorList>
            <person name="Komaki H."/>
            <person name="Tamura T."/>
        </authorList>
    </citation>
    <scope>NUCLEOTIDE SEQUENCE [LARGE SCALE GENOMIC DNA]</scope>
    <source>
        <strain evidence="2 3">NBRC 12513</strain>
    </source>
</reference>
<evidence type="ECO:0000256" key="1">
    <source>
        <dbReference type="SAM" id="MobiDB-lite"/>
    </source>
</evidence>